<accession>A0AAU7JHU6</accession>
<feature type="domain" description="VOC" evidence="1">
    <location>
        <begin position="6"/>
        <end position="131"/>
    </location>
</feature>
<dbReference type="EMBL" id="CP157484">
    <property type="protein sequence ID" value="XBO39762.1"/>
    <property type="molecule type" value="Genomic_DNA"/>
</dbReference>
<dbReference type="SUPFAM" id="SSF54593">
    <property type="entry name" value="Glyoxalase/Bleomycin resistance protein/Dihydroxybiphenyl dioxygenase"/>
    <property type="match status" value="1"/>
</dbReference>
<name>A0AAU7JHU6_9HYPH</name>
<organism evidence="2">
    <name type="scientific">Alsobacter sp. KACC 23698</name>
    <dbReference type="NCBI Taxonomy" id="3149229"/>
    <lineage>
        <taxon>Bacteria</taxon>
        <taxon>Pseudomonadati</taxon>
        <taxon>Pseudomonadota</taxon>
        <taxon>Alphaproteobacteria</taxon>
        <taxon>Hyphomicrobiales</taxon>
        <taxon>Alsobacteraceae</taxon>
        <taxon>Alsobacter</taxon>
    </lineage>
</organism>
<dbReference type="PANTHER" id="PTHR36503:SF1">
    <property type="entry name" value="BLR2520 PROTEIN"/>
    <property type="match status" value="1"/>
</dbReference>
<reference evidence="2" key="1">
    <citation type="submission" date="2024-05" db="EMBL/GenBank/DDBJ databases">
        <authorList>
            <person name="Kim S."/>
            <person name="Heo J."/>
            <person name="Choi H."/>
            <person name="Choi Y."/>
            <person name="Kwon S.-W."/>
            <person name="Kim Y."/>
        </authorList>
    </citation>
    <scope>NUCLEOTIDE SEQUENCE</scope>
    <source>
        <strain evidence="2">KACC 23698</strain>
    </source>
</reference>
<evidence type="ECO:0000259" key="1">
    <source>
        <dbReference type="PROSITE" id="PS51819"/>
    </source>
</evidence>
<dbReference type="InterPro" id="IPR037523">
    <property type="entry name" value="VOC_core"/>
</dbReference>
<dbReference type="InterPro" id="IPR029068">
    <property type="entry name" value="Glyas_Bleomycin-R_OHBP_Dase"/>
</dbReference>
<dbReference type="InterPro" id="IPR004360">
    <property type="entry name" value="Glyas_Fos-R_dOase_dom"/>
</dbReference>
<evidence type="ECO:0000313" key="2">
    <source>
        <dbReference type="EMBL" id="XBO39762.1"/>
    </source>
</evidence>
<dbReference type="PANTHER" id="PTHR36503">
    <property type="entry name" value="BLR2520 PROTEIN"/>
    <property type="match status" value="1"/>
</dbReference>
<dbReference type="PROSITE" id="PS51819">
    <property type="entry name" value="VOC"/>
    <property type="match status" value="1"/>
</dbReference>
<dbReference type="Pfam" id="PF00903">
    <property type="entry name" value="Glyoxalase"/>
    <property type="match status" value="1"/>
</dbReference>
<dbReference type="Gene3D" id="3.10.180.10">
    <property type="entry name" value="2,3-Dihydroxybiphenyl 1,2-Dioxygenase, domain 1"/>
    <property type="match status" value="1"/>
</dbReference>
<proteinExistence type="predicted"/>
<gene>
    <name evidence="2" type="ORF">ABEG18_02965</name>
</gene>
<dbReference type="RefSeq" id="WP_406856610.1">
    <property type="nucleotide sequence ID" value="NZ_CP157484.1"/>
</dbReference>
<protein>
    <submittedName>
        <fullName evidence="2">VOC family protein</fullName>
    </submittedName>
</protein>
<dbReference type="AlphaFoldDB" id="A0AAU7JHU6"/>
<sequence length="151" mass="15749">MAVAPRISLITLAVADVAVATRFYQALGWPLSSASQPEASFFDLGGLVLSLYGRADLARDLGQEVASGASGPGAAMSLAQNQPSRSEVERVLAEAAAAGGAVIRPPHETHWGGYVGYVADPDGHVWEIAHNPFWPLDAEGRIVLPPPAPRG</sequence>